<dbReference type="InterPro" id="IPR003661">
    <property type="entry name" value="HisK_dim/P_dom"/>
</dbReference>
<reference evidence="9 10" key="1">
    <citation type="submission" date="2021-03" db="EMBL/GenBank/DDBJ databases">
        <title>Metabolic Capacity of the Antarctic Cyanobacterium Phormidium pseudopriestleyi that Sustains Oxygenic Photosynthesis in the Presence of Hydrogen Sulfide.</title>
        <authorList>
            <person name="Lumian J.E."/>
            <person name="Jungblut A.D."/>
            <person name="Dillon M.L."/>
            <person name="Hawes I."/>
            <person name="Doran P.T."/>
            <person name="Mackey T.J."/>
            <person name="Dick G.J."/>
            <person name="Grettenberger C.L."/>
            <person name="Sumner D.Y."/>
        </authorList>
    </citation>
    <scope>NUCLEOTIDE SEQUENCE [LARGE SCALE GENOMIC DNA]</scope>
    <source>
        <strain evidence="9 10">FRX01</strain>
    </source>
</reference>
<dbReference type="EC" id="2.7.13.3" evidence="2"/>
<dbReference type="InterPro" id="IPR003594">
    <property type="entry name" value="HATPase_dom"/>
</dbReference>
<feature type="transmembrane region" description="Helical" evidence="7">
    <location>
        <begin position="12"/>
        <end position="31"/>
    </location>
</feature>
<dbReference type="SMART" id="SM00387">
    <property type="entry name" value="HATPase_c"/>
    <property type="match status" value="1"/>
</dbReference>
<dbReference type="PRINTS" id="PR00344">
    <property type="entry name" value="BCTRLSENSOR"/>
</dbReference>
<keyword evidence="7" id="KW-0812">Transmembrane</keyword>
<evidence type="ECO:0000256" key="2">
    <source>
        <dbReference type="ARBA" id="ARBA00012438"/>
    </source>
</evidence>
<dbReference type="GO" id="GO:0016301">
    <property type="term" value="F:kinase activity"/>
    <property type="evidence" value="ECO:0007669"/>
    <property type="project" value="UniProtKB-KW"/>
</dbReference>
<evidence type="ECO:0000256" key="4">
    <source>
        <dbReference type="ARBA" id="ARBA00022679"/>
    </source>
</evidence>
<dbReference type="Gene3D" id="3.30.565.10">
    <property type="entry name" value="Histidine kinase-like ATPase, C-terminal domain"/>
    <property type="match status" value="1"/>
</dbReference>
<keyword evidence="10" id="KW-1185">Reference proteome</keyword>
<evidence type="ECO:0000313" key="10">
    <source>
        <dbReference type="Proteomes" id="UP000664844"/>
    </source>
</evidence>
<dbReference type="InterPro" id="IPR004358">
    <property type="entry name" value="Sig_transdc_His_kin-like_C"/>
</dbReference>
<dbReference type="SUPFAM" id="SSF47384">
    <property type="entry name" value="Homodimeric domain of signal transducing histidine kinase"/>
    <property type="match status" value="1"/>
</dbReference>
<dbReference type="PROSITE" id="PS50109">
    <property type="entry name" value="HIS_KIN"/>
    <property type="match status" value="1"/>
</dbReference>
<keyword evidence="6" id="KW-0902">Two-component regulatory system</keyword>
<sequence length="420" mass="47349">MFNRSRRNLARWFTLSMGSILFIFSAVLYSLEIQDKLQTFDRELTDKVRLMAASVEYRFQRGSWHLNLQHVPLLGSNSLPLDNTIVYARWYNVDGQIVQFIGTHPPQHLTIPPGFVTVKPDENSQDWLRQVTFPVMRDGVAIGFIQVATSLKPVRQFTDQLRLFLSVSLPIALAAIALTGWYLGGLAMHPIRQAYEQLQRFTADASHELRAPLSAMLSNAQVGLFAPPGDSQRIRLEKIVELAKGMSQLVGHLLFLSRYTGTLSPEVLQDIDLKSWLEELVQNYVPKADAKQLRICTEFPPYPVQFQADVDLLRQAIFNLLDNACKYAYQGNLISLKLFTKPRIAIIQVEDNGIGIPPKDLPHIFDRFYRVDTARTRANGGFGLGLSIVQQIVQVHGGRISVASVLEVGTTFTIEFPLKS</sequence>
<keyword evidence="3" id="KW-0597">Phosphoprotein</keyword>
<feature type="domain" description="Histidine kinase" evidence="8">
    <location>
        <begin position="204"/>
        <end position="420"/>
    </location>
</feature>
<feature type="transmembrane region" description="Helical" evidence="7">
    <location>
        <begin position="163"/>
        <end position="183"/>
    </location>
</feature>
<evidence type="ECO:0000256" key="7">
    <source>
        <dbReference type="SAM" id="Phobius"/>
    </source>
</evidence>
<dbReference type="InterPro" id="IPR005467">
    <property type="entry name" value="His_kinase_dom"/>
</dbReference>
<evidence type="ECO:0000313" key="9">
    <source>
        <dbReference type="EMBL" id="MBO0352200.1"/>
    </source>
</evidence>
<keyword evidence="7" id="KW-1133">Transmembrane helix</keyword>
<dbReference type="InterPro" id="IPR050736">
    <property type="entry name" value="Sensor_HK_Regulatory"/>
</dbReference>
<dbReference type="PANTHER" id="PTHR43711">
    <property type="entry name" value="TWO-COMPONENT HISTIDINE KINASE"/>
    <property type="match status" value="1"/>
</dbReference>
<evidence type="ECO:0000259" key="8">
    <source>
        <dbReference type="PROSITE" id="PS50109"/>
    </source>
</evidence>
<keyword evidence="4" id="KW-0808">Transferase</keyword>
<dbReference type="InterPro" id="IPR036890">
    <property type="entry name" value="HATPase_C_sf"/>
</dbReference>
<name>A0ABS3FYI7_9CYAN</name>
<dbReference type="Gene3D" id="1.10.287.130">
    <property type="match status" value="1"/>
</dbReference>
<evidence type="ECO:0000256" key="3">
    <source>
        <dbReference type="ARBA" id="ARBA00022553"/>
    </source>
</evidence>
<gene>
    <name evidence="9" type="ORF">J0895_24580</name>
</gene>
<dbReference type="EMBL" id="JAFLQW010000655">
    <property type="protein sequence ID" value="MBO0352200.1"/>
    <property type="molecule type" value="Genomic_DNA"/>
</dbReference>
<dbReference type="SMART" id="SM00388">
    <property type="entry name" value="HisKA"/>
    <property type="match status" value="1"/>
</dbReference>
<protein>
    <recommendedName>
        <fullName evidence="2">histidine kinase</fullName>
        <ecNumber evidence="2">2.7.13.3</ecNumber>
    </recommendedName>
</protein>
<accession>A0ABS3FYI7</accession>
<dbReference type="PANTHER" id="PTHR43711:SF1">
    <property type="entry name" value="HISTIDINE KINASE 1"/>
    <property type="match status" value="1"/>
</dbReference>
<dbReference type="CDD" id="cd00075">
    <property type="entry name" value="HATPase"/>
    <property type="match status" value="1"/>
</dbReference>
<evidence type="ECO:0000256" key="5">
    <source>
        <dbReference type="ARBA" id="ARBA00022777"/>
    </source>
</evidence>
<organism evidence="9 10">
    <name type="scientific">Phormidium pseudopriestleyi FRX01</name>
    <dbReference type="NCBI Taxonomy" id="1759528"/>
    <lineage>
        <taxon>Bacteria</taxon>
        <taxon>Bacillati</taxon>
        <taxon>Cyanobacteriota</taxon>
        <taxon>Cyanophyceae</taxon>
        <taxon>Oscillatoriophycideae</taxon>
        <taxon>Oscillatoriales</taxon>
        <taxon>Oscillatoriaceae</taxon>
        <taxon>Phormidium</taxon>
    </lineage>
</organism>
<keyword evidence="5 9" id="KW-0418">Kinase</keyword>
<comment type="caution">
    <text evidence="9">The sequence shown here is derived from an EMBL/GenBank/DDBJ whole genome shotgun (WGS) entry which is preliminary data.</text>
</comment>
<dbReference type="Pfam" id="PF02518">
    <property type="entry name" value="HATPase_c"/>
    <property type="match status" value="1"/>
</dbReference>
<dbReference type="RefSeq" id="WP_207090616.1">
    <property type="nucleotide sequence ID" value="NZ_JAFLQW010000655.1"/>
</dbReference>
<comment type="catalytic activity">
    <reaction evidence="1">
        <text>ATP + protein L-histidine = ADP + protein N-phospho-L-histidine.</text>
        <dbReference type="EC" id="2.7.13.3"/>
    </reaction>
</comment>
<evidence type="ECO:0000256" key="6">
    <source>
        <dbReference type="ARBA" id="ARBA00023012"/>
    </source>
</evidence>
<proteinExistence type="predicted"/>
<dbReference type="CDD" id="cd00082">
    <property type="entry name" value="HisKA"/>
    <property type="match status" value="1"/>
</dbReference>
<dbReference type="SUPFAM" id="SSF55874">
    <property type="entry name" value="ATPase domain of HSP90 chaperone/DNA topoisomerase II/histidine kinase"/>
    <property type="match status" value="1"/>
</dbReference>
<keyword evidence="7" id="KW-0472">Membrane</keyword>
<dbReference type="InterPro" id="IPR036097">
    <property type="entry name" value="HisK_dim/P_sf"/>
</dbReference>
<dbReference type="Proteomes" id="UP000664844">
    <property type="component" value="Unassembled WGS sequence"/>
</dbReference>
<dbReference type="Pfam" id="PF00512">
    <property type="entry name" value="HisKA"/>
    <property type="match status" value="1"/>
</dbReference>
<evidence type="ECO:0000256" key="1">
    <source>
        <dbReference type="ARBA" id="ARBA00000085"/>
    </source>
</evidence>